<feature type="domain" description="PAS" evidence="19">
    <location>
        <begin position="230"/>
        <end position="273"/>
    </location>
</feature>
<feature type="domain" description="Histidine kinase" evidence="17">
    <location>
        <begin position="904"/>
        <end position="1125"/>
    </location>
</feature>
<dbReference type="Gene3D" id="1.10.287.130">
    <property type="match status" value="1"/>
</dbReference>
<dbReference type="InterPro" id="IPR035965">
    <property type="entry name" value="PAS-like_dom_sf"/>
</dbReference>
<dbReference type="InterPro" id="IPR000014">
    <property type="entry name" value="PAS"/>
</dbReference>
<dbReference type="InterPro" id="IPR036890">
    <property type="entry name" value="HATPase_C_sf"/>
</dbReference>
<sequence length="1423" mass="160889">MLSTESFIATFSRRYKIALIVIALAITTTFFILNEQQIKQKDSAHIINIAGEQRMLSQRLALLVQLSYKTQSQKNSQKLKQVAERLLENQGFLLKKVSSKDASAQAELSKHFQDTRLLKRLEQYTGLAIENSQSYSPETLQQFEQFDNEQLLIDLDHTVKLFEKATLAQQLTLQRINLALWAISLLVILFLVFAIFKPTQRWLSDTYQRLLLEKNRVKDVQFAINKHSVVMRVDSDTNLLFYNKKFSEHYGYEQDELIGQPVKVLRSGIHDDSFYDTLNQAIQQRKVWQGEICNRAKDGRLYWFDTSIVPIKHFENEAESSIVIQNDITEQKRTLGALTQIHVITSDSNASLDDKINKLLVLGRQIFNLPLAIISNINEEKNTYLVKYASTPNDAINPGDIFDYKNSYCIHTLKANHAIAYHHVGQSDIAHHPCYESFALESYIGCPLIISGRRVGTLNFSSPEVSPHEFSDTDLEIVQLLAHWISHEFTREEQENKLLLQQQLMNQMSEQANIGAWEVDLVSEKVYWSDMTKQIHEVDSDFEPQLSTAINFYKPGFSQERISELVAQSMQTGEPYQEELQIITAKGNEVWVEAKGQTEFRDGLCIRMFGSFQDITERVEAQNKLKFSNQRLEFVLDSTGVGIWDWEIDSGITTYNERWANILGYKLKELEPTNTLTWVDLVHPEDFKYSEHALREHWNRENEIYLCEIRMKHKLGHWVWILDTGRVVEWNIDGSPKRMIGTHLDISASKKAEQEIQDKNERMALAADSAGIGIFDYNLEDDSLSWDNWMFKLYGIPESDFSAAYNAWEQSLHPDDKEKTEALLSDAIKHDSKFDTQFRIILPNGQIRHIKASAINKVNEHGLVTNVVGVNYDVTERVQYEQALQQAKTVAETAVVAKNEFLASMSHEIRTPMNGVIGMLDLLTSSELSDEQQHRVSIAQSSANSLLTLINDILDFSKIDADKLELENIPFNLTTMLGELCESFAMTIEAKGLELILDTTELPNQLIISDPGRIRQILTNLIGNAIKFTHTGEILISAHLQGTDLDSLDLILKVKDTGIGIAQDKQAHVFETFSQADSSTTRNYGGTGLGLAIVKKLCNRMNGSISLQSSLGEGSEFTCLLKVSSCEKNHTKVPDVDISSLNILVVDDNETNREILDKQLSQWGAKVTTSHNGEHALTVCKSQTEAMFDIAILDMQMPNMDGAQLAQHLQSIPECEQMQLIMMTSMQTRGDAKYFADLGFKGYFPKPTTTQDLLGALKIISDKGDSLENAKPLVTHHYINELQQADENPELNDNKPLPSLNILLVEDNPVNQIVAKGVLKNLGQACDSADNGQQAITQLKSCDTPYDVILMDVQMPEMDGFQATQLIRQGKAGAHHQNTVIIAMTANAMKGDKEKCLDAGMDEYIAKPISLNALREKLLQSTS</sequence>
<dbReference type="Pfam" id="PF01590">
    <property type="entry name" value="GAF"/>
    <property type="match status" value="1"/>
</dbReference>
<feature type="domain" description="Response regulatory" evidence="18">
    <location>
        <begin position="1142"/>
        <end position="1261"/>
    </location>
</feature>
<dbReference type="FunFam" id="1.10.287.130:FF:000002">
    <property type="entry name" value="Two-component osmosensing histidine kinase"/>
    <property type="match status" value="1"/>
</dbReference>
<keyword evidence="11" id="KW-0902">Two-component regulatory system</keyword>
<evidence type="ECO:0000256" key="15">
    <source>
        <dbReference type="PROSITE-ProRule" id="PRU00169"/>
    </source>
</evidence>
<dbReference type="InterPro" id="IPR036097">
    <property type="entry name" value="HisK_dim/P_sf"/>
</dbReference>
<dbReference type="InterPro" id="IPR011006">
    <property type="entry name" value="CheY-like_superfamily"/>
</dbReference>
<feature type="modified residue" description="4-aspartylphosphate" evidence="15">
    <location>
        <position position="1352"/>
    </location>
</feature>
<dbReference type="GO" id="GO:0000155">
    <property type="term" value="F:phosphorelay sensor kinase activity"/>
    <property type="evidence" value="ECO:0007669"/>
    <property type="project" value="InterPro"/>
</dbReference>
<accession>A0A0S2JXK7</accession>
<dbReference type="SUPFAM" id="SSF55874">
    <property type="entry name" value="ATPase domain of HSP90 chaperone/DNA topoisomerase II/histidine kinase"/>
    <property type="match status" value="1"/>
</dbReference>
<comment type="subunit">
    <text evidence="13">At low DSF concentrations, interacts with RpfF.</text>
</comment>
<feature type="domain" description="PAC" evidence="20">
    <location>
        <begin position="576"/>
        <end position="627"/>
    </location>
</feature>
<keyword evidence="6 16" id="KW-0812">Transmembrane</keyword>
<dbReference type="PATRIC" id="fig|161398.10.peg.354"/>
<evidence type="ECO:0000256" key="8">
    <source>
        <dbReference type="ARBA" id="ARBA00022777"/>
    </source>
</evidence>
<dbReference type="Proteomes" id="UP000061457">
    <property type="component" value="Chromosome I"/>
</dbReference>
<evidence type="ECO:0000256" key="7">
    <source>
        <dbReference type="ARBA" id="ARBA00022741"/>
    </source>
</evidence>
<dbReference type="Pfam" id="PF02518">
    <property type="entry name" value="HATPase_c"/>
    <property type="match status" value="1"/>
</dbReference>
<dbReference type="CDD" id="cd00082">
    <property type="entry name" value="HisKA"/>
    <property type="match status" value="1"/>
</dbReference>
<feature type="domain" description="PAS" evidence="19">
    <location>
        <begin position="628"/>
        <end position="701"/>
    </location>
</feature>
<dbReference type="Pfam" id="PF13426">
    <property type="entry name" value="PAS_9"/>
    <property type="match status" value="2"/>
</dbReference>
<protein>
    <recommendedName>
        <fullName evidence="14">Sensory/regulatory protein RpfC</fullName>
        <ecNumber evidence="3">2.7.13.3</ecNumber>
    </recommendedName>
</protein>
<evidence type="ECO:0000313" key="21">
    <source>
        <dbReference type="EMBL" id="ALO40871.1"/>
    </source>
</evidence>
<evidence type="ECO:0000256" key="1">
    <source>
        <dbReference type="ARBA" id="ARBA00000085"/>
    </source>
</evidence>
<feature type="transmembrane region" description="Helical" evidence="16">
    <location>
        <begin position="178"/>
        <end position="196"/>
    </location>
</feature>
<evidence type="ECO:0000313" key="22">
    <source>
        <dbReference type="Proteomes" id="UP000061457"/>
    </source>
</evidence>
<comment type="catalytic activity">
    <reaction evidence="1">
        <text>ATP + protein L-histidine = ADP + protein N-phospho-L-histidine.</text>
        <dbReference type="EC" id="2.7.13.3"/>
    </reaction>
</comment>
<dbReference type="Gene3D" id="2.10.70.100">
    <property type="match status" value="2"/>
</dbReference>
<proteinExistence type="predicted"/>
<dbReference type="Pfam" id="PF00512">
    <property type="entry name" value="HisKA"/>
    <property type="match status" value="1"/>
</dbReference>
<dbReference type="Pfam" id="PF00072">
    <property type="entry name" value="Response_reg"/>
    <property type="match status" value="2"/>
</dbReference>
<dbReference type="SUPFAM" id="SSF55781">
    <property type="entry name" value="GAF domain-like"/>
    <property type="match status" value="1"/>
</dbReference>
<keyword evidence="22" id="KW-1185">Reference proteome</keyword>
<feature type="modified residue" description="4-aspartylphosphate" evidence="15">
    <location>
        <position position="1194"/>
    </location>
</feature>
<dbReference type="SMART" id="SM00387">
    <property type="entry name" value="HATPase_c"/>
    <property type="match status" value="1"/>
</dbReference>
<evidence type="ECO:0000259" key="17">
    <source>
        <dbReference type="PROSITE" id="PS50109"/>
    </source>
</evidence>
<evidence type="ECO:0000256" key="3">
    <source>
        <dbReference type="ARBA" id="ARBA00012438"/>
    </source>
</evidence>
<evidence type="ECO:0000256" key="10">
    <source>
        <dbReference type="ARBA" id="ARBA00022989"/>
    </source>
</evidence>
<dbReference type="EC" id="2.7.13.3" evidence="3"/>
<dbReference type="Pfam" id="PF08447">
    <property type="entry name" value="PAS_3"/>
    <property type="match status" value="2"/>
</dbReference>
<name>A0A0S2JXK7_9GAMM</name>
<evidence type="ECO:0000256" key="14">
    <source>
        <dbReference type="ARBA" id="ARBA00068150"/>
    </source>
</evidence>
<keyword evidence="4 15" id="KW-0597">Phosphoprotein</keyword>
<dbReference type="PANTHER" id="PTHR45339">
    <property type="entry name" value="HYBRID SIGNAL TRANSDUCTION HISTIDINE KINASE J"/>
    <property type="match status" value="1"/>
</dbReference>
<dbReference type="PROSITE" id="PS50112">
    <property type="entry name" value="PAS"/>
    <property type="match status" value="3"/>
</dbReference>
<evidence type="ECO:0000256" key="11">
    <source>
        <dbReference type="ARBA" id="ARBA00023012"/>
    </source>
</evidence>
<dbReference type="CDD" id="cd00130">
    <property type="entry name" value="PAS"/>
    <property type="match status" value="3"/>
</dbReference>
<evidence type="ECO:0000256" key="9">
    <source>
        <dbReference type="ARBA" id="ARBA00022840"/>
    </source>
</evidence>
<dbReference type="STRING" id="161398.PP2015_345"/>
<dbReference type="Gene3D" id="3.30.565.10">
    <property type="entry name" value="Histidine kinase-like ATPase, C-terminal domain"/>
    <property type="match status" value="1"/>
</dbReference>
<feature type="transmembrane region" description="Helical" evidence="16">
    <location>
        <begin position="15"/>
        <end position="33"/>
    </location>
</feature>
<dbReference type="InterPro" id="IPR013655">
    <property type="entry name" value="PAS_fold_3"/>
</dbReference>
<reference evidence="21 22" key="1">
    <citation type="submission" date="2015-11" db="EMBL/GenBank/DDBJ databases">
        <authorList>
            <person name="Zhang Y."/>
            <person name="Guo Z."/>
        </authorList>
    </citation>
    <scope>NUCLEOTIDE SEQUENCE [LARGE SCALE GENOMIC DNA]</scope>
    <source>
        <strain evidence="21 22">KCTC 12086</strain>
    </source>
</reference>
<evidence type="ECO:0000256" key="12">
    <source>
        <dbReference type="ARBA" id="ARBA00023136"/>
    </source>
</evidence>
<keyword evidence="10 16" id="KW-1133">Transmembrane helix</keyword>
<evidence type="ECO:0000259" key="18">
    <source>
        <dbReference type="PROSITE" id="PS50110"/>
    </source>
</evidence>
<dbReference type="PANTHER" id="PTHR45339:SF1">
    <property type="entry name" value="HYBRID SIGNAL TRANSDUCTION HISTIDINE KINASE J"/>
    <property type="match status" value="1"/>
</dbReference>
<dbReference type="SMART" id="SM00091">
    <property type="entry name" value="PAS"/>
    <property type="match status" value="3"/>
</dbReference>
<dbReference type="SMART" id="SM00448">
    <property type="entry name" value="REC"/>
    <property type="match status" value="2"/>
</dbReference>
<dbReference type="SMART" id="SM00086">
    <property type="entry name" value="PAC"/>
    <property type="match status" value="4"/>
</dbReference>
<feature type="domain" description="Response regulatory" evidence="18">
    <location>
        <begin position="1301"/>
        <end position="1422"/>
    </location>
</feature>
<dbReference type="InterPro" id="IPR001610">
    <property type="entry name" value="PAC"/>
</dbReference>
<keyword evidence="9" id="KW-0067">ATP-binding</keyword>
<evidence type="ECO:0000259" key="19">
    <source>
        <dbReference type="PROSITE" id="PS50112"/>
    </source>
</evidence>
<dbReference type="InterPro" id="IPR003018">
    <property type="entry name" value="GAF"/>
</dbReference>
<dbReference type="Pfam" id="PF13675">
    <property type="entry name" value="PilJ"/>
    <property type="match status" value="1"/>
</dbReference>
<dbReference type="EMBL" id="CP013187">
    <property type="protein sequence ID" value="ALO40871.1"/>
    <property type="molecule type" value="Genomic_DNA"/>
</dbReference>
<dbReference type="InterPro" id="IPR004358">
    <property type="entry name" value="Sig_transdc_His_kin-like_C"/>
</dbReference>
<dbReference type="RefSeq" id="WP_058028647.1">
    <property type="nucleotide sequence ID" value="NZ_CP013187.1"/>
</dbReference>
<dbReference type="NCBIfam" id="TIGR00229">
    <property type="entry name" value="sensory_box"/>
    <property type="match status" value="3"/>
</dbReference>
<dbReference type="CDD" id="cd16922">
    <property type="entry name" value="HATPase_EvgS-ArcB-TorS-like"/>
    <property type="match status" value="1"/>
</dbReference>
<dbReference type="PRINTS" id="PR00344">
    <property type="entry name" value="BCTRLSENSOR"/>
</dbReference>
<feature type="domain" description="PAS" evidence="19">
    <location>
        <begin position="759"/>
        <end position="831"/>
    </location>
</feature>
<evidence type="ECO:0000259" key="20">
    <source>
        <dbReference type="PROSITE" id="PS50113"/>
    </source>
</evidence>
<feature type="domain" description="PAC" evidence="20">
    <location>
        <begin position="834"/>
        <end position="886"/>
    </location>
</feature>
<evidence type="ECO:0000256" key="4">
    <source>
        <dbReference type="ARBA" id="ARBA00022553"/>
    </source>
</evidence>
<dbReference type="FunFam" id="3.30.565.10:FF:000010">
    <property type="entry name" value="Sensor histidine kinase RcsC"/>
    <property type="match status" value="1"/>
</dbReference>
<gene>
    <name evidence="21" type="ORF">PP2015_345</name>
</gene>
<dbReference type="SUPFAM" id="SSF55785">
    <property type="entry name" value="PYP-like sensor domain (PAS domain)"/>
    <property type="match status" value="4"/>
</dbReference>
<keyword evidence="8 21" id="KW-0418">Kinase</keyword>
<dbReference type="PROSITE" id="PS50113">
    <property type="entry name" value="PAC"/>
    <property type="match status" value="4"/>
</dbReference>
<dbReference type="InterPro" id="IPR003594">
    <property type="entry name" value="HATPase_dom"/>
</dbReference>
<evidence type="ECO:0000256" key="2">
    <source>
        <dbReference type="ARBA" id="ARBA00004141"/>
    </source>
</evidence>
<dbReference type="Gene3D" id="3.40.50.2300">
    <property type="match status" value="2"/>
</dbReference>
<organism evidence="21 22">
    <name type="scientific">Pseudoalteromonas phenolica</name>
    <dbReference type="NCBI Taxonomy" id="161398"/>
    <lineage>
        <taxon>Bacteria</taxon>
        <taxon>Pseudomonadati</taxon>
        <taxon>Pseudomonadota</taxon>
        <taxon>Gammaproteobacteria</taxon>
        <taxon>Alteromonadales</taxon>
        <taxon>Pseudoalteromonadaceae</taxon>
        <taxon>Pseudoalteromonas</taxon>
    </lineage>
</organism>
<dbReference type="SMART" id="SM00388">
    <property type="entry name" value="HisKA"/>
    <property type="match status" value="1"/>
</dbReference>
<comment type="subcellular location">
    <subcellularLocation>
        <location evidence="2">Membrane</location>
        <topology evidence="2">Multi-pass membrane protein</topology>
    </subcellularLocation>
</comment>
<keyword evidence="7" id="KW-0547">Nucleotide-binding</keyword>
<keyword evidence="12 16" id="KW-0472">Membrane</keyword>
<dbReference type="KEGG" id="pphe:PP2015_345"/>
<dbReference type="InterPro" id="IPR000700">
    <property type="entry name" value="PAS-assoc_C"/>
</dbReference>
<dbReference type="GO" id="GO:0005524">
    <property type="term" value="F:ATP binding"/>
    <property type="evidence" value="ECO:0007669"/>
    <property type="project" value="UniProtKB-KW"/>
</dbReference>
<dbReference type="OrthoDB" id="9782200at2"/>
<feature type="domain" description="PAC" evidence="20">
    <location>
        <begin position="705"/>
        <end position="758"/>
    </location>
</feature>
<dbReference type="InterPro" id="IPR029095">
    <property type="entry name" value="NarX-like_N"/>
</dbReference>
<dbReference type="InterPro" id="IPR003661">
    <property type="entry name" value="HisK_dim/P_dom"/>
</dbReference>
<dbReference type="InterPro" id="IPR029016">
    <property type="entry name" value="GAF-like_dom_sf"/>
</dbReference>
<evidence type="ECO:0000256" key="6">
    <source>
        <dbReference type="ARBA" id="ARBA00022692"/>
    </source>
</evidence>
<dbReference type="InterPro" id="IPR005467">
    <property type="entry name" value="His_kinase_dom"/>
</dbReference>
<dbReference type="Gene3D" id="3.30.450.20">
    <property type="entry name" value="PAS domain"/>
    <property type="match status" value="4"/>
</dbReference>
<evidence type="ECO:0000256" key="13">
    <source>
        <dbReference type="ARBA" id="ARBA00064003"/>
    </source>
</evidence>
<keyword evidence="5" id="KW-0808">Transferase</keyword>
<dbReference type="GO" id="GO:0016020">
    <property type="term" value="C:membrane"/>
    <property type="evidence" value="ECO:0007669"/>
    <property type="project" value="UniProtKB-SubCell"/>
</dbReference>
<dbReference type="PROSITE" id="PS50110">
    <property type="entry name" value="RESPONSE_REGULATORY"/>
    <property type="match status" value="2"/>
</dbReference>
<dbReference type="PROSITE" id="PS50109">
    <property type="entry name" value="HIS_KIN"/>
    <property type="match status" value="1"/>
</dbReference>
<evidence type="ECO:0000256" key="5">
    <source>
        <dbReference type="ARBA" id="ARBA00022679"/>
    </source>
</evidence>
<dbReference type="SUPFAM" id="SSF52172">
    <property type="entry name" value="CheY-like"/>
    <property type="match status" value="2"/>
</dbReference>
<dbReference type="CDD" id="cd17546">
    <property type="entry name" value="REC_hyHK_CKI1_RcsC-like"/>
    <property type="match status" value="1"/>
</dbReference>
<dbReference type="SUPFAM" id="SSF47384">
    <property type="entry name" value="Homodimeric domain of signal transducing histidine kinase"/>
    <property type="match status" value="1"/>
</dbReference>
<evidence type="ECO:0000256" key="16">
    <source>
        <dbReference type="SAM" id="Phobius"/>
    </source>
</evidence>
<feature type="domain" description="PAC" evidence="20">
    <location>
        <begin position="286"/>
        <end position="340"/>
    </location>
</feature>
<dbReference type="Gene3D" id="3.30.450.40">
    <property type="match status" value="1"/>
</dbReference>
<dbReference type="InterPro" id="IPR001789">
    <property type="entry name" value="Sig_transdc_resp-reg_receiver"/>
</dbReference>